<dbReference type="Gene3D" id="3.30.70.100">
    <property type="match status" value="1"/>
</dbReference>
<sequence length="339" mass="36060">MEAEGKQEQPAAAAPEVLKYQTWVLKVSIHCEACKRKVKKVLQSIEGVYTTAVEARQHKVTVVGDVDAQTLIKKLLKSGKHAELWPEPPPKPQEKEEHGREKNKSIADDGEKGSSKKPAEDDATSTVDQQLPGAPNTTEPSPTPALASKGSGTSKQPSAVEGDAPEGSPSAVERDAPEGSTEDDGANARSPTSPRGKQAAGGGAEEKSGGGKKKGKKKAAEGGDVQAETWKDSGETSGGGGPVRRGSQPDLWMHPQPPQPVYAASYNTAHPTTSYGVAYYAAAPVVPREDYYYDVYTSQQLQRDATDRYPPPPGVVLPPYDDRSYEVTGNEDSHGCDVM</sequence>
<comment type="similarity">
    <text evidence="4">Belongs to the HIPP family.</text>
</comment>
<dbReference type="CDD" id="cd00371">
    <property type="entry name" value="HMA"/>
    <property type="match status" value="1"/>
</dbReference>
<dbReference type="AlphaFoldDB" id="A0A843UFM4"/>
<dbReference type="EMBL" id="NMUH01000486">
    <property type="protein sequence ID" value="MQL79993.1"/>
    <property type="molecule type" value="Genomic_DNA"/>
</dbReference>
<evidence type="ECO:0000259" key="6">
    <source>
        <dbReference type="PROSITE" id="PS50846"/>
    </source>
</evidence>
<dbReference type="Pfam" id="PF00403">
    <property type="entry name" value="HMA"/>
    <property type="match status" value="1"/>
</dbReference>
<evidence type="ECO:0000256" key="4">
    <source>
        <dbReference type="ARBA" id="ARBA00024045"/>
    </source>
</evidence>
<evidence type="ECO:0000256" key="5">
    <source>
        <dbReference type="SAM" id="MobiDB-lite"/>
    </source>
</evidence>
<dbReference type="GO" id="GO:0046872">
    <property type="term" value="F:metal ion binding"/>
    <property type="evidence" value="ECO:0007669"/>
    <property type="project" value="UniProtKB-KW"/>
</dbReference>
<organism evidence="7 8">
    <name type="scientific">Colocasia esculenta</name>
    <name type="common">Wild taro</name>
    <name type="synonym">Arum esculentum</name>
    <dbReference type="NCBI Taxonomy" id="4460"/>
    <lineage>
        <taxon>Eukaryota</taxon>
        <taxon>Viridiplantae</taxon>
        <taxon>Streptophyta</taxon>
        <taxon>Embryophyta</taxon>
        <taxon>Tracheophyta</taxon>
        <taxon>Spermatophyta</taxon>
        <taxon>Magnoliopsida</taxon>
        <taxon>Liliopsida</taxon>
        <taxon>Araceae</taxon>
        <taxon>Aroideae</taxon>
        <taxon>Colocasieae</taxon>
        <taxon>Colocasia</taxon>
    </lineage>
</organism>
<dbReference type="Proteomes" id="UP000652761">
    <property type="component" value="Unassembled WGS sequence"/>
</dbReference>
<feature type="compositionally biased region" description="Basic and acidic residues" evidence="5">
    <location>
        <begin position="320"/>
        <end position="339"/>
    </location>
</feature>
<keyword evidence="8" id="KW-1185">Reference proteome</keyword>
<feature type="region of interest" description="Disordered" evidence="5">
    <location>
        <begin position="80"/>
        <end position="258"/>
    </location>
</feature>
<keyword evidence="2" id="KW-0479">Metal-binding</keyword>
<dbReference type="SUPFAM" id="SSF55008">
    <property type="entry name" value="HMA, heavy metal-associated domain"/>
    <property type="match status" value="1"/>
</dbReference>
<feature type="compositionally biased region" description="Basic and acidic residues" evidence="5">
    <location>
        <begin position="92"/>
        <end position="120"/>
    </location>
</feature>
<keyword evidence="1" id="KW-0488">Methylation</keyword>
<feature type="compositionally biased region" description="Polar residues" evidence="5">
    <location>
        <begin position="124"/>
        <end position="140"/>
    </location>
</feature>
<keyword evidence="3" id="KW-0449">Lipoprotein</keyword>
<proteinExistence type="inferred from homology"/>
<name>A0A843UFM4_COLES</name>
<evidence type="ECO:0000313" key="7">
    <source>
        <dbReference type="EMBL" id="MQL79993.1"/>
    </source>
</evidence>
<keyword evidence="3" id="KW-0636">Prenylation</keyword>
<dbReference type="OrthoDB" id="689350at2759"/>
<feature type="region of interest" description="Disordered" evidence="5">
    <location>
        <begin position="301"/>
        <end position="339"/>
    </location>
</feature>
<feature type="domain" description="HMA" evidence="6">
    <location>
        <begin position="20"/>
        <end position="83"/>
    </location>
</feature>
<comment type="caution">
    <text evidence="7">The sequence shown here is derived from an EMBL/GenBank/DDBJ whole genome shotgun (WGS) entry which is preliminary data.</text>
</comment>
<dbReference type="PROSITE" id="PS50846">
    <property type="entry name" value="HMA_2"/>
    <property type="match status" value="1"/>
</dbReference>
<reference evidence="7" key="1">
    <citation type="submission" date="2017-07" db="EMBL/GenBank/DDBJ databases">
        <title>Taro Niue Genome Assembly and Annotation.</title>
        <authorList>
            <person name="Atibalentja N."/>
            <person name="Keating K."/>
            <person name="Fields C.J."/>
        </authorList>
    </citation>
    <scope>NUCLEOTIDE SEQUENCE</scope>
    <source>
        <strain evidence="7">Niue_2</strain>
        <tissue evidence="7">Leaf</tissue>
    </source>
</reference>
<evidence type="ECO:0000256" key="2">
    <source>
        <dbReference type="ARBA" id="ARBA00022723"/>
    </source>
</evidence>
<evidence type="ECO:0000256" key="3">
    <source>
        <dbReference type="ARBA" id="ARBA00023289"/>
    </source>
</evidence>
<dbReference type="PANTHER" id="PTHR45868:SF80">
    <property type="entry name" value="F15K9.8-RELATED"/>
    <property type="match status" value="1"/>
</dbReference>
<dbReference type="PANTHER" id="PTHR45868">
    <property type="entry name" value="HEAVY METAL-ASSOCIATED ISOPRENYLATED PLANT PROTEIN 33-RELATED"/>
    <property type="match status" value="1"/>
</dbReference>
<evidence type="ECO:0000256" key="1">
    <source>
        <dbReference type="ARBA" id="ARBA00022481"/>
    </source>
</evidence>
<accession>A0A843UFM4</accession>
<dbReference type="InterPro" id="IPR036163">
    <property type="entry name" value="HMA_dom_sf"/>
</dbReference>
<evidence type="ECO:0000313" key="8">
    <source>
        <dbReference type="Proteomes" id="UP000652761"/>
    </source>
</evidence>
<gene>
    <name evidence="7" type="ORF">Taro_012452</name>
</gene>
<dbReference type="InterPro" id="IPR006121">
    <property type="entry name" value="HMA_dom"/>
</dbReference>
<protein>
    <recommendedName>
        <fullName evidence="6">HMA domain-containing protein</fullName>
    </recommendedName>
</protein>